<dbReference type="Gene3D" id="3.40.50.12780">
    <property type="entry name" value="N-terminal domain of ligase-like"/>
    <property type="match status" value="1"/>
</dbReference>
<reference evidence="4 5" key="1">
    <citation type="journal article" date="2022" name="Nat. Ecol. Evol.">
        <title>A masculinizing supergene underlies an exaggerated male reproductive morph in a spider.</title>
        <authorList>
            <person name="Hendrickx F."/>
            <person name="De Corte Z."/>
            <person name="Sonet G."/>
            <person name="Van Belleghem S.M."/>
            <person name="Kostlbacher S."/>
            <person name="Vangestel C."/>
        </authorList>
    </citation>
    <scope>NUCLEOTIDE SEQUENCE [LARGE SCALE GENOMIC DNA]</scope>
    <source>
        <strain evidence="4">W744_W776</strain>
    </source>
</reference>
<organism evidence="4 5">
    <name type="scientific">Oedothorax gibbosus</name>
    <dbReference type="NCBI Taxonomy" id="931172"/>
    <lineage>
        <taxon>Eukaryota</taxon>
        <taxon>Metazoa</taxon>
        <taxon>Ecdysozoa</taxon>
        <taxon>Arthropoda</taxon>
        <taxon>Chelicerata</taxon>
        <taxon>Arachnida</taxon>
        <taxon>Araneae</taxon>
        <taxon>Araneomorphae</taxon>
        <taxon>Entelegynae</taxon>
        <taxon>Araneoidea</taxon>
        <taxon>Linyphiidae</taxon>
        <taxon>Erigoninae</taxon>
        <taxon>Oedothorax</taxon>
    </lineage>
</organism>
<dbReference type="PROSITE" id="PS00455">
    <property type="entry name" value="AMP_BINDING"/>
    <property type="match status" value="1"/>
</dbReference>
<gene>
    <name evidence="4" type="ORF">JTE90_027943</name>
</gene>
<comment type="caution">
    <text evidence="4">The sequence shown here is derived from an EMBL/GenBank/DDBJ whole genome shotgun (WGS) entry which is preliminary data.</text>
</comment>
<evidence type="ECO:0000259" key="3">
    <source>
        <dbReference type="Pfam" id="PF16177"/>
    </source>
</evidence>
<feature type="domain" description="Acetyl-coenzyme A synthetase N-terminal" evidence="3">
    <location>
        <begin position="70"/>
        <end position="127"/>
    </location>
</feature>
<dbReference type="InterPro" id="IPR000873">
    <property type="entry name" value="AMP-dep_synth/lig_dom"/>
</dbReference>
<keyword evidence="5" id="KW-1185">Reference proteome</keyword>
<dbReference type="GO" id="GO:0030729">
    <property type="term" value="F:acetoacetate-CoA ligase activity"/>
    <property type="evidence" value="ECO:0007669"/>
    <property type="project" value="TreeGrafter"/>
</dbReference>
<evidence type="ECO:0000313" key="5">
    <source>
        <dbReference type="Proteomes" id="UP000827092"/>
    </source>
</evidence>
<dbReference type="PANTHER" id="PTHR42921:SF1">
    <property type="entry name" value="ACETOACETYL-COA SYNTHETASE"/>
    <property type="match status" value="1"/>
</dbReference>
<dbReference type="InterPro" id="IPR042099">
    <property type="entry name" value="ANL_N_sf"/>
</dbReference>
<dbReference type="SUPFAM" id="SSF56801">
    <property type="entry name" value="Acetyl-CoA synthetase-like"/>
    <property type="match status" value="1"/>
</dbReference>
<accession>A0AAV6VET3</accession>
<dbReference type="EMBL" id="JAFNEN010000091">
    <property type="protein sequence ID" value="KAG8195199.1"/>
    <property type="molecule type" value="Genomic_DNA"/>
</dbReference>
<evidence type="ECO:0008006" key="6">
    <source>
        <dbReference type="Google" id="ProtNLM"/>
    </source>
</evidence>
<comment type="similarity">
    <text evidence="1">Belongs to the ATP-dependent AMP-binding enzyme family.</text>
</comment>
<dbReference type="Pfam" id="PF16177">
    <property type="entry name" value="ACAS_N"/>
    <property type="match status" value="1"/>
</dbReference>
<dbReference type="InterPro" id="IPR032387">
    <property type="entry name" value="ACAS_N"/>
</dbReference>
<dbReference type="PANTHER" id="PTHR42921">
    <property type="entry name" value="ACETOACETYL-COA SYNTHETASE"/>
    <property type="match status" value="1"/>
</dbReference>
<evidence type="ECO:0000313" key="4">
    <source>
        <dbReference type="EMBL" id="KAG8195199.1"/>
    </source>
</evidence>
<dbReference type="InterPro" id="IPR045851">
    <property type="entry name" value="AMP-bd_C_sf"/>
</dbReference>
<protein>
    <recommendedName>
        <fullName evidence="6">Acetoacetate--CoA ligase</fullName>
    </recommendedName>
</protein>
<evidence type="ECO:0000256" key="1">
    <source>
        <dbReference type="ARBA" id="ARBA00006432"/>
    </source>
</evidence>
<evidence type="ECO:0000259" key="2">
    <source>
        <dbReference type="Pfam" id="PF00501"/>
    </source>
</evidence>
<dbReference type="AlphaFoldDB" id="A0AAV6VET3"/>
<name>A0AAV6VET3_9ARAC</name>
<dbReference type="Pfam" id="PF00501">
    <property type="entry name" value="AMP-binding"/>
    <property type="match status" value="1"/>
</dbReference>
<dbReference type="Proteomes" id="UP000827092">
    <property type="component" value="Unassembled WGS sequence"/>
</dbReference>
<dbReference type="Gene3D" id="3.30.300.30">
    <property type="match status" value="1"/>
</dbReference>
<sequence>MLGIRQVQPFTNHNHVSNKNLPPKAKGKKGLVDIISAGTRQVWNRKVPGTQMEKLKGIIQDKYGVKFENYWDFHEWSIKNYPQFWQEVWNFYGVVCSKPFSQPARRKGKEIIDIEWFPGARLNYAENILRYRDDRVALICVDEDGNEEKVTFAQMFEEVKLFAAAFKKIGLRKGDRLACYMSNRKEAIFAMLAAASMGAMFGGPLPFYGAKAVAAIMDIMQPKFLITVDRFQFNKDELDLLERLPEIVNANKSIEKVIIIPSRADSKLKDISVVRNSIFLDEFLEGGYQPDGSVPDLIFEQFPFDYPVFINFTSGTTGLPKGLVHSAGTFLALLRDFGLHCNLDRDSVTLAMQPVGWNLWNLYVGNLMLGTSLLLYDGLPAFLSKHAFWDILDKYKVTFAFIVTSIIDTFEKEDIVPAPGCNLDHLKMIAIGASPVKLQNVDFILHKVNPNIFVGCLYGATEVIGVFSGFDYNSPVYSSEIQCPALGVDLRTFDDEGNSIVGTPGELVLATPTPSLPICVWNDEHGTKMHETYLSKFPAKDSVNKPRKFALSNLLTSWCCKPSNGLSQPSSGVWAQSDEAWIDPKTKGIIIIGRSDNTIKQHGERFVSEEIYWAIHDIEEIADSICVAQSNGAGDGRAVLFVKMKNGHVFDQEMLTKIEETILRELTIFYIPKVILPVKDIPYNLNGKRMESVVKKIINTNTLPEVNNIRNPDCLREYYNIPQLQNF</sequence>
<feature type="domain" description="AMP-dependent synthetase/ligase" evidence="2">
    <location>
        <begin position="130"/>
        <end position="512"/>
    </location>
</feature>
<proteinExistence type="inferred from homology"/>
<dbReference type="InterPro" id="IPR020845">
    <property type="entry name" value="AMP-binding_CS"/>
</dbReference>